<dbReference type="GO" id="GO:0007029">
    <property type="term" value="P:endoplasmic reticulum organization"/>
    <property type="evidence" value="ECO:0007669"/>
    <property type="project" value="TreeGrafter"/>
</dbReference>
<dbReference type="PhylomeDB" id="A7TPC2"/>
<evidence type="ECO:0000256" key="2">
    <source>
        <dbReference type="ARBA" id="ARBA00004397"/>
    </source>
</evidence>
<dbReference type="Gene3D" id="1.25.40.980">
    <property type="match status" value="1"/>
</dbReference>
<dbReference type="SUPFAM" id="SSF50978">
    <property type="entry name" value="WD40 repeat-like"/>
    <property type="match status" value="1"/>
</dbReference>
<dbReference type="PANTHER" id="PTHR13923:SF11">
    <property type="entry name" value="SECRETORY 31, ISOFORM D"/>
    <property type="match status" value="1"/>
</dbReference>
<feature type="compositionally biased region" description="Pro residues" evidence="16">
    <location>
        <begin position="1054"/>
        <end position="1069"/>
    </location>
</feature>
<feature type="compositionally biased region" description="Polar residues" evidence="16">
    <location>
        <begin position="1031"/>
        <end position="1050"/>
    </location>
</feature>
<evidence type="ECO:0000256" key="6">
    <source>
        <dbReference type="ARBA" id="ARBA00022448"/>
    </source>
</evidence>
<keyword evidence="20" id="KW-1185">Reference proteome</keyword>
<evidence type="ECO:0000256" key="14">
    <source>
        <dbReference type="ARBA" id="ARBA00025471"/>
    </source>
</evidence>
<dbReference type="SUPFAM" id="SSF47938">
    <property type="entry name" value="Functional domain of the splicing factor Prp18"/>
    <property type="match status" value="1"/>
</dbReference>
<feature type="compositionally biased region" description="Low complexity" evidence="16">
    <location>
        <begin position="1107"/>
        <end position="1126"/>
    </location>
</feature>
<dbReference type="InterPro" id="IPR036322">
    <property type="entry name" value="WD40_repeat_dom_sf"/>
</dbReference>
<keyword evidence="11" id="KW-0653">Protein transport</keyword>
<evidence type="ECO:0000256" key="8">
    <source>
        <dbReference type="ARBA" id="ARBA00022737"/>
    </source>
</evidence>
<dbReference type="RefSeq" id="XP_001643767.1">
    <property type="nucleotide sequence ID" value="XM_001643717.1"/>
</dbReference>
<evidence type="ECO:0000256" key="4">
    <source>
        <dbReference type="ARBA" id="ARBA00013507"/>
    </source>
</evidence>
<dbReference type="Gene3D" id="2.130.10.10">
    <property type="entry name" value="YVTN repeat-like/Quinoprotein amine dehydrogenase"/>
    <property type="match status" value="1"/>
</dbReference>
<evidence type="ECO:0000256" key="16">
    <source>
        <dbReference type="SAM" id="MobiDB-lite"/>
    </source>
</evidence>
<evidence type="ECO:0000256" key="12">
    <source>
        <dbReference type="ARBA" id="ARBA00023136"/>
    </source>
</evidence>
<dbReference type="GO" id="GO:0090110">
    <property type="term" value="P:COPII-coated vesicle cargo loading"/>
    <property type="evidence" value="ECO:0007669"/>
    <property type="project" value="TreeGrafter"/>
</dbReference>
<evidence type="ECO:0000256" key="7">
    <source>
        <dbReference type="ARBA" id="ARBA00022574"/>
    </source>
</evidence>
<keyword evidence="9" id="KW-0256">Endoplasmic reticulum</keyword>
<dbReference type="Gene3D" id="6.10.140.1600">
    <property type="match status" value="1"/>
</dbReference>
<feature type="region of interest" description="Disordered" evidence="16">
    <location>
        <begin position="881"/>
        <end position="1081"/>
    </location>
</feature>
<dbReference type="PROSITE" id="PS50294">
    <property type="entry name" value="WD_REPEATS_REGION"/>
    <property type="match status" value="1"/>
</dbReference>
<evidence type="ECO:0000256" key="9">
    <source>
        <dbReference type="ARBA" id="ARBA00022824"/>
    </source>
</evidence>
<comment type="subcellular location">
    <subcellularLocation>
        <location evidence="1">Cytoplasmic vesicle</location>
        <location evidence="1">COPII-coated vesicle membrane</location>
        <topology evidence="1">Peripheral membrane protein</topology>
        <orientation evidence="1">Cytoplasmic side</orientation>
    </subcellularLocation>
    <subcellularLocation>
        <location evidence="2">Endoplasmic reticulum membrane</location>
        <topology evidence="2">Peripheral membrane protein</topology>
        <orientation evidence="2">Cytoplasmic side</orientation>
    </subcellularLocation>
</comment>
<dbReference type="OMA" id="WLERPCG"/>
<accession>A7TPC2</accession>
<evidence type="ECO:0000313" key="20">
    <source>
        <dbReference type="Proteomes" id="UP000000267"/>
    </source>
</evidence>
<organism evidence="20">
    <name type="scientific">Vanderwaltozyma polyspora (strain ATCC 22028 / DSM 70294 / BCRC 21397 / CBS 2163 / NBRC 10782 / NRRL Y-8283 / UCD 57-17)</name>
    <name type="common">Kluyveromyces polysporus</name>
    <dbReference type="NCBI Taxonomy" id="436907"/>
    <lineage>
        <taxon>Eukaryota</taxon>
        <taxon>Fungi</taxon>
        <taxon>Dikarya</taxon>
        <taxon>Ascomycota</taxon>
        <taxon>Saccharomycotina</taxon>
        <taxon>Saccharomycetes</taxon>
        <taxon>Saccharomycetales</taxon>
        <taxon>Saccharomycetaceae</taxon>
        <taxon>Vanderwaltozyma</taxon>
    </lineage>
</organism>
<dbReference type="PANTHER" id="PTHR13923">
    <property type="entry name" value="SEC31-RELATED PROTEIN"/>
    <property type="match status" value="1"/>
</dbReference>
<feature type="domain" description="SRA1/Sec31" evidence="17">
    <location>
        <begin position="1116"/>
        <end position="1245"/>
    </location>
</feature>
<dbReference type="Gene3D" id="1.20.940.10">
    <property type="entry name" value="Functional domain of the splicing factor Prp18"/>
    <property type="match status" value="1"/>
</dbReference>
<dbReference type="STRING" id="436907.A7TPC2"/>
<keyword evidence="10" id="KW-0931">ER-Golgi transport</keyword>
<dbReference type="InterPro" id="IPR015943">
    <property type="entry name" value="WD40/YVTN_repeat-like_dom_sf"/>
</dbReference>
<feature type="compositionally biased region" description="Polar residues" evidence="16">
    <location>
        <begin position="1011"/>
        <end position="1024"/>
    </location>
</feature>
<dbReference type="Pfam" id="PF00400">
    <property type="entry name" value="WD40"/>
    <property type="match status" value="1"/>
</dbReference>
<dbReference type="GO" id="GO:0030127">
    <property type="term" value="C:COPII vesicle coat"/>
    <property type="evidence" value="ECO:0007669"/>
    <property type="project" value="TreeGrafter"/>
</dbReference>
<dbReference type="GO" id="GO:0015031">
    <property type="term" value="P:protein transport"/>
    <property type="evidence" value="ECO:0007669"/>
    <property type="project" value="UniProtKB-KW"/>
</dbReference>
<evidence type="ECO:0000256" key="10">
    <source>
        <dbReference type="ARBA" id="ARBA00022892"/>
    </source>
</evidence>
<dbReference type="HOGENOM" id="CLU_003033_2_0_1"/>
<dbReference type="InterPro" id="IPR009917">
    <property type="entry name" value="SRA1/Sec31"/>
</dbReference>
<dbReference type="InterPro" id="IPR001680">
    <property type="entry name" value="WD40_rpt"/>
</dbReference>
<gene>
    <name evidence="19" type="ORF">Kpol_1019p30</name>
</gene>
<dbReference type="Pfam" id="PF07304">
    <property type="entry name" value="SRA1"/>
    <property type="match status" value="1"/>
</dbReference>
<evidence type="ECO:0000256" key="5">
    <source>
        <dbReference type="ARBA" id="ARBA00021236"/>
    </source>
</evidence>
<dbReference type="OrthoDB" id="542917at2759"/>
<dbReference type="Pfam" id="PF11549">
    <property type="entry name" value="Sec31"/>
    <property type="match status" value="1"/>
</dbReference>
<name>A7TPC2_VANPO</name>
<feature type="domain" description="Sec16 Sec23-binding" evidence="18">
    <location>
        <begin position="520"/>
        <end position="647"/>
    </location>
</feature>
<protein>
    <recommendedName>
        <fullName evidence="5">Protein transport protein SEC31</fullName>
    </recommendedName>
    <alternativeName>
        <fullName evidence="4">Protein transport protein sec31</fullName>
    </alternativeName>
</protein>
<keyword evidence="6" id="KW-0813">Transport</keyword>
<reference evidence="19 20" key="1">
    <citation type="journal article" date="2007" name="Proc. Natl. Acad. Sci. U.S.A.">
        <title>Independent sorting-out of thousands of duplicated gene pairs in two yeast species descended from a whole-genome duplication.</title>
        <authorList>
            <person name="Scannell D.R."/>
            <person name="Frank A.C."/>
            <person name="Conant G.C."/>
            <person name="Byrne K.P."/>
            <person name="Woolfit M."/>
            <person name="Wolfe K.H."/>
        </authorList>
    </citation>
    <scope>NUCLEOTIDE SEQUENCE [LARGE SCALE GENOMIC DNA]</scope>
    <source>
        <strain evidence="20">ATCC 22028 / DSM 70294 / BCRC 21397 / CBS 2163 / NBRC 10782 / NRRL Y-8283 / UCD 57-17</strain>
    </source>
</reference>
<sequence length="1252" mass="136507">MVKVIDYSRTATFAWSQDRLPFLVTGTIANTIDADFSSDSKLELWSINQLDTKTPLFELNVDSKFNDLDWSVDNINIAGALDNGNIELFNFDNKSQTIKSLGNLSDSNKHKGSVKTLKFNTKQSNLLVSGSDKNGEILIWDLNNLDKTPLTPGMPMTPTNEITSLAWNKSLSHVFSCSSNTSNVSIFDLKAKKEVIHLNYTNPVNNVKSLFSVVEWHPKNSTRIATATLNNDSTESDSIFIWDLRNSHTPLQILSKDGHSNGILSLDWCSTDENLLLSSGRDNSVMLWNPENGESLTKYPSRRNWCFKTKFAPAFPDVFATASFDGKIEVQTLQDLVNNLDKEVDASKKNESETDFWNNVSSETTTEKPTVFGLQAPNWYGNKSAAANWAFGGKLVSIGKDGKSISITKPNLPGYFQENTILDEALKSKDFNPIINQRLVKPISESNEEDWNLLEKLSLDGKDEFLKEAFTFDDDESENADDEQQKDQLEGEDFFGKLENSFEPTGKFNLSDDMHKKICKDLIKGNTKQAVLASLEKDYLLEALVIALDSDDQALKDSVKHSYFAQYGKKSPLSRFLYSISNHNVEDLVQNFEIGEWKYIIKSIYKFYGNDAAKRDELLVKLGNRLLDNGNRQDALTVYLAANSLDNVAEVWLKEFSSNEAKIKESKDSQYEAHTECLTEFVERFTVFSRFVGAGSKITNEDLISKFLEFVNLTSASGSFELAYKFLETLPGDNEEVNTEKERVVIASGKTFNKQQQPRASKYGSLMNSQVPETFNASPSFGGQTPLHKTVSNQTFQPSYGVPLPQSVSPVVSSPAVQATIPPAANAYATAAHGGNVGQVTGSKYAPPPALAPAIGGPSSTSRPTGQTQYQAFQSPANPYATTVPPTQPVFAQLNANPPANDTASIPPPPITNVKSGQTPHLNKDANDGWNDLPLKSKEKPSRAKPVAVSPAASVSPNQQPQMGGSFLPPPPLSRTASNIAHPGASLAHGKTPRNPSIGTPKIPLNPYAPSMSNVSSGSATPASNPYAPPTNLQQVDGNLSLNQYSSSGGNAFAPPPPAAKTPVGPPPINARKKSHAESAVANAGDLLSSIQSKSQDFISQPPLPTSSPSAPVAAAVPDSAVSAPPKTSTGAPVSAPPATSQPIPAEQQAIVDYFNAEVERVSSLIPKEYAKQLKDCKKRLKILFEHLEKQDLLTQPTIDKLSTLISYLKENKYIEAMETHVDIATNHAQEGGNWLTGVKRLIGIVEATSTN</sequence>
<keyword evidence="8" id="KW-0677">Repeat</keyword>
<keyword evidence="7 15" id="KW-0853">WD repeat</keyword>
<dbReference type="InParanoid" id="A7TPC2"/>
<proteinExistence type="inferred from homology"/>
<dbReference type="InterPro" id="IPR024298">
    <property type="entry name" value="Sec16_Sec23-bd"/>
</dbReference>
<dbReference type="PROSITE" id="PS00678">
    <property type="entry name" value="WD_REPEATS_1"/>
    <property type="match status" value="1"/>
</dbReference>
<dbReference type="InterPro" id="IPR021614">
    <property type="entry name" value="Sec31"/>
</dbReference>
<evidence type="ECO:0000256" key="3">
    <source>
        <dbReference type="ARBA" id="ARBA00009358"/>
    </source>
</evidence>
<dbReference type="EMBL" id="DS480440">
    <property type="protein sequence ID" value="EDO15909.1"/>
    <property type="molecule type" value="Genomic_DNA"/>
</dbReference>
<dbReference type="GO" id="GO:0005789">
    <property type="term" value="C:endoplasmic reticulum membrane"/>
    <property type="evidence" value="ECO:0007669"/>
    <property type="project" value="UniProtKB-SubCell"/>
</dbReference>
<evidence type="ECO:0000259" key="17">
    <source>
        <dbReference type="Pfam" id="PF07304"/>
    </source>
</evidence>
<dbReference type="FunCoup" id="A7TPC2">
    <property type="interactions" value="785"/>
</dbReference>
<dbReference type="PROSITE" id="PS50082">
    <property type="entry name" value="WD_REPEATS_2"/>
    <property type="match status" value="1"/>
</dbReference>
<feature type="compositionally biased region" description="Polar residues" evidence="16">
    <location>
        <begin position="894"/>
        <end position="904"/>
    </location>
</feature>
<feature type="compositionally biased region" description="Low complexity" evidence="16">
    <location>
        <begin position="946"/>
        <end position="957"/>
    </location>
</feature>
<dbReference type="KEGG" id="vpo:Kpol_1019p30"/>
<dbReference type="SMART" id="SM00320">
    <property type="entry name" value="WD40"/>
    <property type="match status" value="6"/>
</dbReference>
<dbReference type="Proteomes" id="UP000000267">
    <property type="component" value="Unassembled WGS sequence"/>
</dbReference>
<dbReference type="Gene3D" id="2.20.25.400">
    <property type="match status" value="1"/>
</dbReference>
<keyword evidence="13" id="KW-0968">Cytoplasmic vesicle</keyword>
<dbReference type="GeneID" id="5544024"/>
<dbReference type="Pfam" id="PF12931">
    <property type="entry name" value="TPR_Sec16"/>
    <property type="match status" value="1"/>
</dbReference>
<feature type="compositionally biased region" description="Polar residues" evidence="16">
    <location>
        <begin position="1127"/>
        <end position="1142"/>
    </location>
</feature>
<evidence type="ECO:0000256" key="1">
    <source>
        <dbReference type="ARBA" id="ARBA00004299"/>
    </source>
</evidence>
<evidence type="ECO:0000259" key="18">
    <source>
        <dbReference type="Pfam" id="PF12931"/>
    </source>
</evidence>
<dbReference type="GO" id="GO:0070971">
    <property type="term" value="C:endoplasmic reticulum exit site"/>
    <property type="evidence" value="ECO:0007669"/>
    <property type="project" value="TreeGrafter"/>
</dbReference>
<dbReference type="InterPro" id="IPR019775">
    <property type="entry name" value="WD40_repeat_CS"/>
</dbReference>
<evidence type="ECO:0000313" key="19">
    <source>
        <dbReference type="EMBL" id="EDO15909.1"/>
    </source>
</evidence>
<evidence type="ECO:0000256" key="11">
    <source>
        <dbReference type="ARBA" id="ARBA00022927"/>
    </source>
</evidence>
<evidence type="ECO:0000256" key="13">
    <source>
        <dbReference type="ARBA" id="ARBA00023329"/>
    </source>
</evidence>
<dbReference type="GO" id="GO:0005198">
    <property type="term" value="F:structural molecule activity"/>
    <property type="evidence" value="ECO:0007669"/>
    <property type="project" value="TreeGrafter"/>
</dbReference>
<dbReference type="AlphaFoldDB" id="A7TPC2"/>
<dbReference type="eggNOG" id="KOG0307">
    <property type="taxonomic scope" value="Eukaryota"/>
</dbReference>
<comment type="function">
    <text evidence="14">Component of the coat protein complex II (COPII) which promotes the formation of transport vesicles from the endoplasmic reticulum (ER). The coat has two main functions, the physical deformation of the endoplasmic reticulum membrane into vesicles and the selection of cargo molecules.</text>
</comment>
<keyword evidence="12" id="KW-0472">Membrane</keyword>
<feature type="region of interest" description="Disordered" evidence="16">
    <location>
        <begin position="1095"/>
        <end position="1142"/>
    </location>
</feature>
<dbReference type="InterPro" id="IPR040251">
    <property type="entry name" value="SEC31-like"/>
</dbReference>
<comment type="similarity">
    <text evidence="3">Belongs to the WD repeat SEC31 family.</text>
</comment>
<evidence type="ECO:0000256" key="15">
    <source>
        <dbReference type="PROSITE-ProRule" id="PRU00221"/>
    </source>
</evidence>
<feature type="repeat" description="WD" evidence="15">
    <location>
        <begin position="256"/>
        <end position="298"/>
    </location>
</feature>